<evidence type="ECO:0000313" key="1">
    <source>
        <dbReference type="EMBL" id="KAH3754664.1"/>
    </source>
</evidence>
<dbReference type="AlphaFoldDB" id="A0A9D4DSC8"/>
<gene>
    <name evidence="1" type="ORF">DPMN_189345</name>
</gene>
<name>A0A9D4DSC8_DREPO</name>
<accession>A0A9D4DSC8</accession>
<proteinExistence type="predicted"/>
<evidence type="ECO:0000313" key="2">
    <source>
        <dbReference type="Proteomes" id="UP000828390"/>
    </source>
</evidence>
<keyword evidence="2" id="KW-1185">Reference proteome</keyword>
<sequence>MKEERSSSRLVSKISIESCVSVGTTYRCDPKMFTFIGMLLKGVTIRSPYDTIRIAVQCV</sequence>
<protein>
    <submittedName>
        <fullName evidence="1">Uncharacterized protein</fullName>
    </submittedName>
</protein>
<reference evidence="1" key="1">
    <citation type="journal article" date="2019" name="bioRxiv">
        <title>The Genome of the Zebra Mussel, Dreissena polymorpha: A Resource for Invasive Species Research.</title>
        <authorList>
            <person name="McCartney M.A."/>
            <person name="Auch B."/>
            <person name="Kono T."/>
            <person name="Mallez S."/>
            <person name="Zhang Y."/>
            <person name="Obille A."/>
            <person name="Becker A."/>
            <person name="Abrahante J.E."/>
            <person name="Garbe J."/>
            <person name="Badalamenti J.P."/>
            <person name="Herman A."/>
            <person name="Mangelson H."/>
            <person name="Liachko I."/>
            <person name="Sullivan S."/>
            <person name="Sone E.D."/>
            <person name="Koren S."/>
            <person name="Silverstein K.A.T."/>
            <person name="Beckman K.B."/>
            <person name="Gohl D.M."/>
        </authorList>
    </citation>
    <scope>NUCLEOTIDE SEQUENCE</scope>
    <source>
        <strain evidence="1">Duluth1</strain>
        <tissue evidence="1">Whole animal</tissue>
    </source>
</reference>
<organism evidence="1 2">
    <name type="scientific">Dreissena polymorpha</name>
    <name type="common">Zebra mussel</name>
    <name type="synonym">Mytilus polymorpha</name>
    <dbReference type="NCBI Taxonomy" id="45954"/>
    <lineage>
        <taxon>Eukaryota</taxon>
        <taxon>Metazoa</taxon>
        <taxon>Spiralia</taxon>
        <taxon>Lophotrochozoa</taxon>
        <taxon>Mollusca</taxon>
        <taxon>Bivalvia</taxon>
        <taxon>Autobranchia</taxon>
        <taxon>Heteroconchia</taxon>
        <taxon>Euheterodonta</taxon>
        <taxon>Imparidentia</taxon>
        <taxon>Neoheterodontei</taxon>
        <taxon>Myida</taxon>
        <taxon>Dreissenoidea</taxon>
        <taxon>Dreissenidae</taxon>
        <taxon>Dreissena</taxon>
    </lineage>
</organism>
<reference evidence="1" key="2">
    <citation type="submission" date="2020-11" db="EMBL/GenBank/DDBJ databases">
        <authorList>
            <person name="McCartney M.A."/>
            <person name="Auch B."/>
            <person name="Kono T."/>
            <person name="Mallez S."/>
            <person name="Becker A."/>
            <person name="Gohl D.M."/>
            <person name="Silverstein K.A.T."/>
            <person name="Koren S."/>
            <person name="Bechman K.B."/>
            <person name="Herman A."/>
            <person name="Abrahante J.E."/>
            <person name="Garbe J."/>
        </authorList>
    </citation>
    <scope>NUCLEOTIDE SEQUENCE</scope>
    <source>
        <strain evidence="1">Duluth1</strain>
        <tissue evidence="1">Whole animal</tissue>
    </source>
</reference>
<dbReference type="EMBL" id="JAIWYP010000010">
    <property type="protein sequence ID" value="KAH3754664.1"/>
    <property type="molecule type" value="Genomic_DNA"/>
</dbReference>
<dbReference type="Proteomes" id="UP000828390">
    <property type="component" value="Unassembled WGS sequence"/>
</dbReference>
<comment type="caution">
    <text evidence="1">The sequence shown here is derived from an EMBL/GenBank/DDBJ whole genome shotgun (WGS) entry which is preliminary data.</text>
</comment>